<dbReference type="Gene3D" id="3.10.100.10">
    <property type="entry name" value="Mannose-Binding Protein A, subunit A"/>
    <property type="match status" value="1"/>
</dbReference>
<name>A0A8B6GSR7_MYTGA</name>
<organism evidence="3 4">
    <name type="scientific">Mytilus galloprovincialis</name>
    <name type="common">Mediterranean mussel</name>
    <dbReference type="NCBI Taxonomy" id="29158"/>
    <lineage>
        <taxon>Eukaryota</taxon>
        <taxon>Metazoa</taxon>
        <taxon>Spiralia</taxon>
        <taxon>Lophotrochozoa</taxon>
        <taxon>Mollusca</taxon>
        <taxon>Bivalvia</taxon>
        <taxon>Autobranchia</taxon>
        <taxon>Pteriomorphia</taxon>
        <taxon>Mytilida</taxon>
        <taxon>Mytiloidea</taxon>
        <taxon>Mytilidae</taxon>
        <taxon>Mytilinae</taxon>
        <taxon>Mytilus</taxon>
    </lineage>
</organism>
<dbReference type="EMBL" id="UYJE01008923">
    <property type="protein sequence ID" value="VDI68488.1"/>
    <property type="molecule type" value="Genomic_DNA"/>
</dbReference>
<dbReference type="Proteomes" id="UP000596742">
    <property type="component" value="Unassembled WGS sequence"/>
</dbReference>
<comment type="caution">
    <text evidence="3">The sequence shown here is derived from an EMBL/GenBank/DDBJ whole genome shotgun (WGS) entry which is preliminary data.</text>
</comment>
<gene>
    <name evidence="3" type="ORF">MGAL_10B032685</name>
</gene>
<protein>
    <recommendedName>
        <fullName evidence="2">C-type lectin domain-containing protein</fullName>
    </recommendedName>
</protein>
<dbReference type="PANTHER" id="PTHR22803">
    <property type="entry name" value="MANNOSE, PHOSPHOLIPASE, LECTIN RECEPTOR RELATED"/>
    <property type="match status" value="1"/>
</dbReference>
<dbReference type="InterPro" id="IPR016186">
    <property type="entry name" value="C-type_lectin-like/link_sf"/>
</dbReference>
<dbReference type="AlphaFoldDB" id="A0A8B6GSR7"/>
<dbReference type="InterPro" id="IPR001304">
    <property type="entry name" value="C-type_lectin-like"/>
</dbReference>
<evidence type="ECO:0000313" key="3">
    <source>
        <dbReference type="EMBL" id="VDI68488.1"/>
    </source>
</evidence>
<proteinExistence type="predicted"/>
<evidence type="ECO:0000259" key="2">
    <source>
        <dbReference type="PROSITE" id="PS50041"/>
    </source>
</evidence>
<feature type="domain" description="C-type lectin" evidence="2">
    <location>
        <begin position="63"/>
        <end position="185"/>
    </location>
</feature>
<sequence length="201" mass="22891">MAIFSLYADGDPLCSQYLLSNLCPLTYKEMTSEVDLNALFLKSSFHLMHMGLTANCPNGWLIYDSSCYLISQTSVDWADSVTFCKAFGSKLVEIESQKEDNFIQTTLKHKHEHDSAPPHGYWIGLTDVVIQNEWTWIDSGRELSNMYSHWEKGQPDSRQSENCGILWHSTGFTWHDDFCSDKVAFFICEKELRPGGAEIIG</sequence>
<keyword evidence="4" id="KW-1185">Reference proteome</keyword>
<dbReference type="PROSITE" id="PS00615">
    <property type="entry name" value="C_TYPE_LECTIN_1"/>
    <property type="match status" value="1"/>
</dbReference>
<dbReference type="InterPro" id="IPR016187">
    <property type="entry name" value="CTDL_fold"/>
</dbReference>
<dbReference type="OrthoDB" id="6116695at2759"/>
<keyword evidence="1" id="KW-1015">Disulfide bond</keyword>
<evidence type="ECO:0000313" key="4">
    <source>
        <dbReference type="Proteomes" id="UP000596742"/>
    </source>
</evidence>
<dbReference type="SMART" id="SM00034">
    <property type="entry name" value="CLECT"/>
    <property type="match status" value="1"/>
</dbReference>
<dbReference type="InterPro" id="IPR050111">
    <property type="entry name" value="C-type_lectin/snaclec_domain"/>
</dbReference>
<accession>A0A8B6GSR7</accession>
<reference evidence="3" key="1">
    <citation type="submission" date="2018-11" db="EMBL/GenBank/DDBJ databases">
        <authorList>
            <person name="Alioto T."/>
            <person name="Alioto T."/>
        </authorList>
    </citation>
    <scope>NUCLEOTIDE SEQUENCE</scope>
</reference>
<dbReference type="Pfam" id="PF00059">
    <property type="entry name" value="Lectin_C"/>
    <property type="match status" value="1"/>
</dbReference>
<dbReference type="PROSITE" id="PS50041">
    <property type="entry name" value="C_TYPE_LECTIN_2"/>
    <property type="match status" value="1"/>
</dbReference>
<evidence type="ECO:0000256" key="1">
    <source>
        <dbReference type="ARBA" id="ARBA00023157"/>
    </source>
</evidence>
<dbReference type="InterPro" id="IPR018378">
    <property type="entry name" value="C-type_lectin_CS"/>
</dbReference>
<dbReference type="SUPFAM" id="SSF56436">
    <property type="entry name" value="C-type lectin-like"/>
    <property type="match status" value="1"/>
</dbReference>